<dbReference type="InterPro" id="IPR002912">
    <property type="entry name" value="ACT_dom"/>
</dbReference>
<proteinExistence type="predicted"/>
<name>A0A926DGZ7_9FIRM</name>
<organism evidence="2 3">
    <name type="scientific">Guopingia tenuis</name>
    <dbReference type="NCBI Taxonomy" id="2763656"/>
    <lineage>
        <taxon>Bacteria</taxon>
        <taxon>Bacillati</taxon>
        <taxon>Bacillota</taxon>
        <taxon>Clostridia</taxon>
        <taxon>Christensenellales</taxon>
        <taxon>Christensenellaceae</taxon>
        <taxon>Guopingia</taxon>
    </lineage>
</organism>
<evidence type="ECO:0000313" key="2">
    <source>
        <dbReference type="EMBL" id="MBC8537991.1"/>
    </source>
</evidence>
<dbReference type="PANTHER" id="PTHR40099">
    <property type="entry name" value="ACETOLACTATE SYNTHASE, SMALL SUBUNIT"/>
    <property type="match status" value="1"/>
</dbReference>
<dbReference type="Pfam" id="PF19571">
    <property type="entry name" value="ACT_8"/>
    <property type="match status" value="1"/>
</dbReference>
<feature type="domain" description="ACT" evidence="1">
    <location>
        <begin position="5"/>
        <end position="79"/>
    </location>
</feature>
<dbReference type="CDD" id="cd04908">
    <property type="entry name" value="ACT_Bt0572_1"/>
    <property type="match status" value="1"/>
</dbReference>
<dbReference type="CDD" id="cd04882">
    <property type="entry name" value="ACT_Bt0572_2"/>
    <property type="match status" value="1"/>
</dbReference>
<dbReference type="InterPro" id="IPR045739">
    <property type="entry name" value="ACT_dom_pair"/>
</dbReference>
<reference evidence="2" key="1">
    <citation type="submission" date="2020-08" db="EMBL/GenBank/DDBJ databases">
        <title>Genome public.</title>
        <authorList>
            <person name="Liu C."/>
            <person name="Sun Q."/>
        </authorList>
    </citation>
    <scope>NUCLEOTIDE SEQUENCE</scope>
    <source>
        <strain evidence="2">NSJ-63</strain>
    </source>
</reference>
<dbReference type="EMBL" id="JACRSS010000001">
    <property type="protein sequence ID" value="MBC8537991.1"/>
    <property type="molecule type" value="Genomic_DNA"/>
</dbReference>
<dbReference type="Gene3D" id="3.30.2130.10">
    <property type="entry name" value="VC0802-like"/>
    <property type="match status" value="1"/>
</dbReference>
<evidence type="ECO:0000259" key="1">
    <source>
        <dbReference type="PROSITE" id="PS51671"/>
    </source>
</evidence>
<dbReference type="Proteomes" id="UP000617951">
    <property type="component" value="Unassembled WGS sequence"/>
</dbReference>
<dbReference type="PANTHER" id="PTHR40099:SF1">
    <property type="entry name" value="ACETOLACTATE SYNTHASE, SMALL SUBUNIT"/>
    <property type="match status" value="1"/>
</dbReference>
<keyword evidence="3" id="KW-1185">Reference proteome</keyword>
<gene>
    <name evidence="2" type="ORF">H8693_03445</name>
</gene>
<dbReference type="SUPFAM" id="SSF55021">
    <property type="entry name" value="ACT-like"/>
    <property type="match status" value="2"/>
</dbReference>
<dbReference type="AlphaFoldDB" id="A0A926DGZ7"/>
<evidence type="ECO:0000313" key="3">
    <source>
        <dbReference type="Proteomes" id="UP000617951"/>
    </source>
</evidence>
<dbReference type="PROSITE" id="PS51671">
    <property type="entry name" value="ACT"/>
    <property type="match status" value="1"/>
</dbReference>
<accession>A0A926DGZ7</accession>
<comment type="caution">
    <text evidence="2">The sequence shown here is derived from an EMBL/GenBank/DDBJ whole genome shotgun (WGS) entry which is preliminary data.</text>
</comment>
<dbReference type="RefSeq" id="WP_178619181.1">
    <property type="nucleotide sequence ID" value="NZ_JACRSS010000001.1"/>
</dbReference>
<protein>
    <submittedName>
        <fullName evidence="2">ACT domain-containing protein</fullName>
    </submittedName>
</protein>
<dbReference type="InterPro" id="IPR045865">
    <property type="entry name" value="ACT-like_dom_sf"/>
</dbReference>
<sequence length="143" mass="15454">MLVKQISVFVENTPGRLATLTRTLADHGINIAASSIADTMDFGILRCIVDDPEKAAAVLKEHGFTASTTRVLAVELNDAPGGLADILEYLSEGELDVEYVYSSVRSRPGKALILVKVDDPEKAVDILQKKGASVLCWNDIKKL</sequence>